<evidence type="ECO:0000313" key="2">
    <source>
        <dbReference type="EMBL" id="CAI9171143.1"/>
    </source>
</evidence>
<evidence type="ECO:0000313" key="3">
    <source>
        <dbReference type="Proteomes" id="UP001176941"/>
    </source>
</evidence>
<reference evidence="2" key="1">
    <citation type="submission" date="2023-04" db="EMBL/GenBank/DDBJ databases">
        <authorList>
            <consortium name="ELIXIR-Norway"/>
        </authorList>
    </citation>
    <scope>NUCLEOTIDE SEQUENCE [LARGE SCALE GENOMIC DNA]</scope>
</reference>
<dbReference type="EMBL" id="OX459966">
    <property type="protein sequence ID" value="CAI9171143.1"/>
    <property type="molecule type" value="Genomic_DNA"/>
</dbReference>
<accession>A0ABN8ZB59</accession>
<feature type="region of interest" description="Disordered" evidence="1">
    <location>
        <begin position="1"/>
        <end position="22"/>
    </location>
</feature>
<feature type="compositionally biased region" description="Low complexity" evidence="1">
    <location>
        <begin position="62"/>
        <end position="74"/>
    </location>
</feature>
<dbReference type="Proteomes" id="UP001176941">
    <property type="component" value="Chromosome 30"/>
</dbReference>
<protein>
    <submittedName>
        <fullName evidence="2">Uncharacterized protein</fullName>
    </submittedName>
</protein>
<name>A0ABN8ZB59_RANTA</name>
<organism evidence="2 3">
    <name type="scientific">Rangifer tarandus platyrhynchus</name>
    <name type="common">Svalbard reindeer</name>
    <dbReference type="NCBI Taxonomy" id="3082113"/>
    <lineage>
        <taxon>Eukaryota</taxon>
        <taxon>Metazoa</taxon>
        <taxon>Chordata</taxon>
        <taxon>Craniata</taxon>
        <taxon>Vertebrata</taxon>
        <taxon>Euteleostomi</taxon>
        <taxon>Mammalia</taxon>
        <taxon>Eutheria</taxon>
        <taxon>Laurasiatheria</taxon>
        <taxon>Artiodactyla</taxon>
        <taxon>Ruminantia</taxon>
        <taxon>Pecora</taxon>
        <taxon>Cervidae</taxon>
        <taxon>Odocoileinae</taxon>
        <taxon>Rangifer</taxon>
    </lineage>
</organism>
<feature type="region of interest" description="Disordered" evidence="1">
    <location>
        <begin position="34"/>
        <end position="101"/>
    </location>
</feature>
<gene>
    <name evidence="2" type="ORF">MRATA1EN1_LOCUS20105</name>
</gene>
<proteinExistence type="predicted"/>
<sequence>MAAGHSQALSENPSSHLRLGESLFPQSFKRELGKCTAVPDTSEGSGAPARGESARHAWEHQPTAAATPGTARGALSGSRCATRGARRVRTPARPVSGSPALASFLPGKRLAYLPSKKGDGDGISSKR</sequence>
<keyword evidence="3" id="KW-1185">Reference proteome</keyword>
<evidence type="ECO:0000256" key="1">
    <source>
        <dbReference type="SAM" id="MobiDB-lite"/>
    </source>
</evidence>